<reference evidence="2" key="2">
    <citation type="journal article" date="2015" name="Data Brief">
        <title>Shoot transcriptome of the giant reed, Arundo donax.</title>
        <authorList>
            <person name="Barrero R.A."/>
            <person name="Guerrero F.D."/>
            <person name="Moolhuijzen P."/>
            <person name="Goolsby J.A."/>
            <person name="Tidwell J."/>
            <person name="Bellgard S.E."/>
            <person name="Bellgard M.I."/>
        </authorList>
    </citation>
    <scope>NUCLEOTIDE SEQUENCE</scope>
    <source>
        <tissue evidence="2">Shoot tissue taken approximately 20 cm above the soil surface</tissue>
    </source>
</reference>
<proteinExistence type="predicted"/>
<name>A0A0A9EYZ1_ARUDO</name>
<evidence type="ECO:0000313" key="2">
    <source>
        <dbReference type="EMBL" id="JAE03086.1"/>
    </source>
</evidence>
<feature type="region of interest" description="Disordered" evidence="1">
    <location>
        <begin position="1"/>
        <end position="23"/>
    </location>
</feature>
<dbReference type="EMBL" id="GBRH01194810">
    <property type="protein sequence ID" value="JAE03086.1"/>
    <property type="molecule type" value="Transcribed_RNA"/>
</dbReference>
<reference evidence="2" key="1">
    <citation type="submission" date="2014-09" db="EMBL/GenBank/DDBJ databases">
        <authorList>
            <person name="Magalhaes I.L.F."/>
            <person name="Oliveira U."/>
            <person name="Santos F.R."/>
            <person name="Vidigal T.H.D.A."/>
            <person name="Brescovit A.D."/>
            <person name="Santos A.J."/>
        </authorList>
    </citation>
    <scope>NUCLEOTIDE SEQUENCE</scope>
    <source>
        <tissue evidence="2">Shoot tissue taken approximately 20 cm above the soil surface</tissue>
    </source>
</reference>
<dbReference type="AlphaFoldDB" id="A0A0A9EYZ1"/>
<protein>
    <submittedName>
        <fullName evidence="2">Uncharacterized protein</fullName>
    </submittedName>
</protein>
<accession>A0A0A9EYZ1</accession>
<sequence>MGGAGGDAARSTDGVGSAGDGACVPLGAQKLRVQSQ</sequence>
<organism evidence="2">
    <name type="scientific">Arundo donax</name>
    <name type="common">Giant reed</name>
    <name type="synonym">Donax arundinaceus</name>
    <dbReference type="NCBI Taxonomy" id="35708"/>
    <lineage>
        <taxon>Eukaryota</taxon>
        <taxon>Viridiplantae</taxon>
        <taxon>Streptophyta</taxon>
        <taxon>Embryophyta</taxon>
        <taxon>Tracheophyta</taxon>
        <taxon>Spermatophyta</taxon>
        <taxon>Magnoliopsida</taxon>
        <taxon>Liliopsida</taxon>
        <taxon>Poales</taxon>
        <taxon>Poaceae</taxon>
        <taxon>PACMAD clade</taxon>
        <taxon>Arundinoideae</taxon>
        <taxon>Arundineae</taxon>
        <taxon>Arundo</taxon>
    </lineage>
</organism>
<evidence type="ECO:0000256" key="1">
    <source>
        <dbReference type="SAM" id="MobiDB-lite"/>
    </source>
</evidence>